<evidence type="ECO:0000256" key="3">
    <source>
        <dbReference type="ARBA" id="ARBA00029447"/>
    </source>
</evidence>
<feature type="compositionally biased region" description="Low complexity" evidence="5">
    <location>
        <begin position="485"/>
        <end position="504"/>
    </location>
</feature>
<proteinExistence type="inferred from homology"/>
<dbReference type="InterPro" id="IPR012292">
    <property type="entry name" value="Globin/Proto"/>
</dbReference>
<dbReference type="CDD" id="cd11386">
    <property type="entry name" value="MCP_signal"/>
    <property type="match status" value="1"/>
</dbReference>
<dbReference type="CDD" id="cd01068">
    <property type="entry name" value="globin_sensor"/>
    <property type="match status" value="1"/>
</dbReference>
<reference evidence="8" key="1">
    <citation type="submission" date="2021-04" db="EMBL/GenBank/DDBJ databases">
        <title>The complete genome sequence of Caulobacter sp. S6.</title>
        <authorList>
            <person name="Tang Y."/>
            <person name="Ouyang W."/>
            <person name="Liu Q."/>
            <person name="Huang B."/>
            <person name="Guo Z."/>
            <person name="Lei P."/>
        </authorList>
    </citation>
    <scope>NUCLEOTIDE SEQUENCE</scope>
    <source>
        <strain evidence="8">S6</strain>
    </source>
</reference>
<dbReference type="SMART" id="SM00304">
    <property type="entry name" value="HAMP"/>
    <property type="match status" value="1"/>
</dbReference>
<dbReference type="PANTHER" id="PTHR43531:SF11">
    <property type="entry name" value="METHYL-ACCEPTING CHEMOTAXIS PROTEIN 3"/>
    <property type="match status" value="1"/>
</dbReference>
<comment type="similarity">
    <text evidence="3">Belongs to the methyl-accepting chemotaxis (MCP) protein family.</text>
</comment>
<dbReference type="RefSeq" id="WP_211936013.1">
    <property type="nucleotide sequence ID" value="NZ_CP073078.1"/>
</dbReference>
<keyword evidence="4" id="KW-0807">Transducer</keyword>
<feature type="domain" description="Methyl-accepting transducer" evidence="6">
    <location>
        <begin position="237"/>
        <end position="466"/>
    </location>
</feature>
<accession>A0A975FX72</accession>
<dbReference type="InterPro" id="IPR004089">
    <property type="entry name" value="MCPsignal_dom"/>
</dbReference>
<evidence type="ECO:0000256" key="1">
    <source>
        <dbReference type="ARBA" id="ARBA00004370"/>
    </source>
</evidence>
<dbReference type="FunFam" id="1.10.287.950:FF:000001">
    <property type="entry name" value="Methyl-accepting chemotaxis sensory transducer"/>
    <property type="match status" value="1"/>
</dbReference>
<dbReference type="SMART" id="SM00283">
    <property type="entry name" value="MA"/>
    <property type="match status" value="1"/>
</dbReference>
<dbReference type="InterPro" id="IPR004090">
    <property type="entry name" value="Chemotax_Me-accpt_rcpt"/>
</dbReference>
<dbReference type="GO" id="GO:0004888">
    <property type="term" value="F:transmembrane signaling receptor activity"/>
    <property type="evidence" value="ECO:0007669"/>
    <property type="project" value="InterPro"/>
</dbReference>
<evidence type="ECO:0000256" key="4">
    <source>
        <dbReference type="PROSITE-ProRule" id="PRU00284"/>
    </source>
</evidence>
<dbReference type="SUPFAM" id="SSF46458">
    <property type="entry name" value="Globin-like"/>
    <property type="match status" value="1"/>
</dbReference>
<dbReference type="GO" id="GO:0016020">
    <property type="term" value="C:membrane"/>
    <property type="evidence" value="ECO:0007669"/>
    <property type="project" value="UniProtKB-SubCell"/>
</dbReference>
<dbReference type="GO" id="GO:0019825">
    <property type="term" value="F:oxygen binding"/>
    <property type="evidence" value="ECO:0007669"/>
    <property type="project" value="InterPro"/>
</dbReference>
<dbReference type="PROSITE" id="PS50111">
    <property type="entry name" value="CHEMOTAXIS_TRANSDUC_2"/>
    <property type="match status" value="1"/>
</dbReference>
<dbReference type="PROSITE" id="PS50885">
    <property type="entry name" value="HAMP"/>
    <property type="match status" value="1"/>
</dbReference>
<dbReference type="Gene3D" id="1.10.287.950">
    <property type="entry name" value="Methyl-accepting chemotaxis protein"/>
    <property type="match status" value="1"/>
</dbReference>
<comment type="subcellular location">
    <subcellularLocation>
        <location evidence="1">Membrane</location>
    </subcellularLocation>
</comment>
<dbReference type="AlphaFoldDB" id="A0A975FX72"/>
<dbReference type="InterPro" id="IPR051310">
    <property type="entry name" value="MCP_chemotaxis"/>
</dbReference>
<dbReference type="GO" id="GO:0020037">
    <property type="term" value="F:heme binding"/>
    <property type="evidence" value="ECO:0007669"/>
    <property type="project" value="InterPro"/>
</dbReference>
<dbReference type="CDD" id="cd06225">
    <property type="entry name" value="HAMP"/>
    <property type="match status" value="1"/>
</dbReference>
<evidence type="ECO:0000313" key="9">
    <source>
        <dbReference type="Proteomes" id="UP000676409"/>
    </source>
</evidence>
<keyword evidence="9" id="KW-1185">Reference proteome</keyword>
<dbReference type="InterPro" id="IPR009050">
    <property type="entry name" value="Globin-like_sf"/>
</dbReference>
<evidence type="ECO:0000259" key="7">
    <source>
        <dbReference type="PROSITE" id="PS50885"/>
    </source>
</evidence>
<dbReference type="InterPro" id="IPR044398">
    <property type="entry name" value="Globin-sensor_dom"/>
</dbReference>
<evidence type="ECO:0000256" key="2">
    <source>
        <dbReference type="ARBA" id="ARBA00022500"/>
    </source>
</evidence>
<protein>
    <submittedName>
        <fullName evidence="8">HAMP domain-containing protein</fullName>
    </submittedName>
</protein>
<dbReference type="Proteomes" id="UP000676409">
    <property type="component" value="Chromosome"/>
</dbReference>
<sequence length="539" mass="56540">MTNDTGIDGRLRFMKLDGEAQRALKSVQPALMKALPGALDAFYQQVEAFPETRAFFRNPGLMNSAKSRQLDHWRIISDGEFSQSYVQAVTKVGETHARIGLEPRWYIGGYALVLERLLGDLVEARWPRGGLGARREGPSQLVSEIGAVTKATMLDMDFAISVYLDALDKARQASEAKAQATNAAVMSAVGVALAKLAQGDLTHRIGDELPGEYGQLRQDFNSAIEQLAATLAQVQSTADAITSGTDEITVASDDLSRRTEQQAASLEETAAALDQITATVQKTAAGAKQVSEAVTAAKGQAQHSGEVVEKAVQAMDLIETSSKQIGQIIGVIDEIAFQTNLLALNAGVEAARAGEAGRGFAVVAQEVRALAQRSAEAAKEIKSLISASSEQVGAGVGLVGETGGALRAIAAKVNEIDALVAEIAASAQEQASGLSQVNTAINQMDQVVQQNAAMVEESTAAAHSLKGETAELAEMISRFEVGARGSSSAPAGRHPAPARPMAGREPARHGSARNPVAQAQARIAAAGIRAVAPGNWEEF</sequence>
<dbReference type="EMBL" id="CP073078">
    <property type="protein sequence ID" value="QUD85961.1"/>
    <property type="molecule type" value="Genomic_DNA"/>
</dbReference>
<keyword evidence="2" id="KW-0145">Chemotaxis</keyword>
<evidence type="ECO:0000256" key="5">
    <source>
        <dbReference type="SAM" id="MobiDB-lite"/>
    </source>
</evidence>
<dbReference type="InterPro" id="IPR003660">
    <property type="entry name" value="HAMP_dom"/>
</dbReference>
<dbReference type="GO" id="GO:0006935">
    <property type="term" value="P:chemotaxis"/>
    <property type="evidence" value="ECO:0007669"/>
    <property type="project" value="UniProtKB-KW"/>
</dbReference>
<dbReference type="GO" id="GO:0007165">
    <property type="term" value="P:signal transduction"/>
    <property type="evidence" value="ECO:0007669"/>
    <property type="project" value="UniProtKB-KW"/>
</dbReference>
<dbReference type="SUPFAM" id="SSF58104">
    <property type="entry name" value="Methyl-accepting chemotaxis protein (MCP) signaling domain"/>
    <property type="match status" value="1"/>
</dbReference>
<evidence type="ECO:0000259" key="6">
    <source>
        <dbReference type="PROSITE" id="PS50111"/>
    </source>
</evidence>
<feature type="region of interest" description="Disordered" evidence="5">
    <location>
        <begin position="483"/>
        <end position="517"/>
    </location>
</feature>
<dbReference type="Pfam" id="PF11563">
    <property type="entry name" value="Protoglobin"/>
    <property type="match status" value="1"/>
</dbReference>
<dbReference type="PRINTS" id="PR00260">
    <property type="entry name" value="CHEMTRNSDUCR"/>
</dbReference>
<feature type="domain" description="HAMP" evidence="7">
    <location>
        <begin position="186"/>
        <end position="232"/>
    </location>
</feature>
<dbReference type="InterPro" id="IPR039379">
    <property type="entry name" value="Protoglobin_sensor_dom"/>
</dbReference>
<organism evidence="8 9">
    <name type="scientific">Phenylobacterium montanum</name>
    <dbReference type="NCBI Taxonomy" id="2823693"/>
    <lineage>
        <taxon>Bacteria</taxon>
        <taxon>Pseudomonadati</taxon>
        <taxon>Pseudomonadota</taxon>
        <taxon>Alphaproteobacteria</taxon>
        <taxon>Caulobacterales</taxon>
        <taxon>Caulobacteraceae</taxon>
        <taxon>Phenylobacterium</taxon>
    </lineage>
</organism>
<dbReference type="KEGG" id="caul:KCG34_12670"/>
<dbReference type="Pfam" id="PF00672">
    <property type="entry name" value="HAMP"/>
    <property type="match status" value="1"/>
</dbReference>
<dbReference type="Gene3D" id="1.10.490.10">
    <property type="entry name" value="Globins"/>
    <property type="match status" value="1"/>
</dbReference>
<dbReference type="Pfam" id="PF00015">
    <property type="entry name" value="MCPsignal"/>
    <property type="match status" value="1"/>
</dbReference>
<name>A0A975FX72_9CAUL</name>
<gene>
    <name evidence="8" type="ORF">KCG34_12670</name>
</gene>
<evidence type="ECO:0000313" key="8">
    <source>
        <dbReference type="EMBL" id="QUD85961.1"/>
    </source>
</evidence>
<dbReference type="PANTHER" id="PTHR43531">
    <property type="entry name" value="PROTEIN ICFG"/>
    <property type="match status" value="1"/>
</dbReference>